<comment type="catalytic activity">
    <reaction evidence="12">
        <text>L-lysyl-L-alpha-amino acid(out) = L-lysyl-L-alpha-amino acid(in)</text>
        <dbReference type="Rhea" id="RHEA:79387"/>
        <dbReference type="ChEBI" id="CHEBI:229965"/>
    </reaction>
</comment>
<keyword evidence="6 25" id="KW-0472">Membrane</keyword>
<comment type="subcellular location">
    <subcellularLocation>
        <location evidence="1">Lysosome membrane</location>
        <topology evidence="1">Multi-pass membrane protein</topology>
    </subcellularLocation>
</comment>
<evidence type="ECO:0000256" key="8">
    <source>
        <dbReference type="ARBA" id="ARBA00044876"/>
    </source>
</evidence>
<evidence type="ECO:0000256" key="5">
    <source>
        <dbReference type="ARBA" id="ARBA00022989"/>
    </source>
</evidence>
<evidence type="ECO:0000313" key="28">
    <source>
        <dbReference type="Proteomes" id="UP001500604"/>
    </source>
</evidence>
<feature type="transmembrane region" description="Helical" evidence="25">
    <location>
        <begin position="257"/>
        <end position="279"/>
    </location>
</feature>
<comment type="similarity">
    <text evidence="2">Belongs to the major facilitator superfamily.</text>
</comment>
<feature type="transmembrane region" description="Helical" evidence="25">
    <location>
        <begin position="291"/>
        <end position="309"/>
    </location>
</feature>
<evidence type="ECO:0000256" key="23">
    <source>
        <dbReference type="ARBA" id="ARBA00045709"/>
    </source>
</evidence>
<protein>
    <recommendedName>
        <fullName evidence="21">Lysosomal dipeptide transporter MFSD1</fullName>
    </recommendedName>
    <alternativeName>
        <fullName evidence="22">Major facilitator superfamily domain-containing protein 1</fullName>
    </alternativeName>
</protein>
<sequence>MTRTTGKSYDYASVKSLLAYSVCAMFVALQFMLQGSVSLMVPELQHAFDVDIAGIGFLSSCFFYPYVFMQIPMGRFVSLYGVKRVLFYSASLLAIGCALFHAATTFSQALVGRILMGGASASGVVSTLEVISLLFTVRWFGLLVGVMDVVCMIGAAAGEWFIPWEMDHTGWEGVLLLSAIAGLCISILACLLLPCSTGQESKSDNNSYGYSHILRVLFDGRIWKVSIAGGLVFALVNSFAAMWAIPYFTLVFDGSVSVSVADVVSLVFVGVAIGAPIIGYVSGCRYQARRLMIACSIACSLLFGGVLYYPVSEALVSFCLLLMGMACGAYVIPFVQVKQWSESSILSPALGMVNMIEVVVGTIIFQPLIGVLLNASNIEATIASYRLAFTVLLVGLIVGVISVLYGKDKD</sequence>
<keyword evidence="5 25" id="KW-1133">Transmembrane helix</keyword>
<organism evidence="27 28">
    <name type="scientific">Kistimonas scapharcae</name>
    <dbReference type="NCBI Taxonomy" id="1036133"/>
    <lineage>
        <taxon>Bacteria</taxon>
        <taxon>Pseudomonadati</taxon>
        <taxon>Pseudomonadota</taxon>
        <taxon>Gammaproteobacteria</taxon>
        <taxon>Oceanospirillales</taxon>
        <taxon>Endozoicomonadaceae</taxon>
        <taxon>Kistimonas</taxon>
    </lineage>
</organism>
<comment type="catalytic activity">
    <reaction evidence="17">
        <text>L-arginyl-glycine(out) = L-arginyl-glycine(in)</text>
        <dbReference type="Rhea" id="RHEA:79391"/>
        <dbReference type="ChEBI" id="CHEBI:229955"/>
    </reaction>
</comment>
<comment type="catalytic activity">
    <reaction evidence="14">
        <text>L-aspartyl-L-lysine(out) = L-aspartyl-L-lysine(in)</text>
        <dbReference type="Rhea" id="RHEA:79411"/>
        <dbReference type="ChEBI" id="CHEBI:229953"/>
    </reaction>
</comment>
<feature type="transmembrane region" description="Helical" evidence="25">
    <location>
        <begin position="315"/>
        <end position="337"/>
    </location>
</feature>
<evidence type="ECO:0000256" key="10">
    <source>
        <dbReference type="ARBA" id="ARBA00044881"/>
    </source>
</evidence>
<feature type="transmembrane region" description="Helical" evidence="25">
    <location>
        <begin position="85"/>
        <end position="104"/>
    </location>
</feature>
<evidence type="ECO:0000256" key="2">
    <source>
        <dbReference type="ARBA" id="ARBA00008335"/>
    </source>
</evidence>
<evidence type="ECO:0000256" key="16">
    <source>
        <dbReference type="ARBA" id="ARBA00044900"/>
    </source>
</evidence>
<comment type="catalytic activity">
    <reaction evidence="11">
        <text>L-alpha-aminoacyl-L-histidine(out) = L-alpha-aminoacyl-L-histidine(in)</text>
        <dbReference type="Rhea" id="RHEA:79375"/>
        <dbReference type="ChEBI" id="CHEBI:229967"/>
    </reaction>
</comment>
<evidence type="ECO:0000256" key="12">
    <source>
        <dbReference type="ARBA" id="ARBA00044891"/>
    </source>
</evidence>
<comment type="subunit">
    <text evidence="24">Homodimer. Interacts with lysosomal protein GLMP (via lumenal domain); the interaction starts while both proteins are still in the endoplasmic reticulum and is required for stabilization of MFSD1 in lysosomes but has no direct effect on its targeting to lysosomes or transporter activity.</text>
</comment>
<evidence type="ECO:0000256" key="18">
    <source>
        <dbReference type="ARBA" id="ARBA00044912"/>
    </source>
</evidence>
<dbReference type="Proteomes" id="UP001500604">
    <property type="component" value="Unassembled WGS sequence"/>
</dbReference>
<evidence type="ECO:0000256" key="14">
    <source>
        <dbReference type="ARBA" id="ARBA00044898"/>
    </source>
</evidence>
<evidence type="ECO:0000259" key="26">
    <source>
        <dbReference type="PROSITE" id="PS50850"/>
    </source>
</evidence>
<evidence type="ECO:0000256" key="9">
    <source>
        <dbReference type="ARBA" id="ARBA00044878"/>
    </source>
</evidence>
<reference evidence="28" key="1">
    <citation type="journal article" date="2019" name="Int. J. Syst. Evol. Microbiol.">
        <title>The Global Catalogue of Microorganisms (GCM) 10K type strain sequencing project: providing services to taxonomists for standard genome sequencing and annotation.</title>
        <authorList>
            <consortium name="The Broad Institute Genomics Platform"/>
            <consortium name="The Broad Institute Genome Sequencing Center for Infectious Disease"/>
            <person name="Wu L."/>
            <person name="Ma J."/>
        </authorList>
    </citation>
    <scope>NUCLEOTIDE SEQUENCE [LARGE SCALE GENOMIC DNA]</scope>
    <source>
        <strain evidence="28">JCM 17805</strain>
    </source>
</reference>
<dbReference type="Gene3D" id="1.20.1250.20">
    <property type="entry name" value="MFS general substrate transporter like domains"/>
    <property type="match status" value="1"/>
</dbReference>
<evidence type="ECO:0000256" key="24">
    <source>
        <dbReference type="ARBA" id="ARBA00046376"/>
    </source>
</evidence>
<comment type="caution">
    <text evidence="27">The sequence shown here is derived from an EMBL/GenBank/DDBJ whole genome shotgun (WGS) entry which is preliminary data.</text>
</comment>
<feature type="transmembrane region" description="Helical" evidence="25">
    <location>
        <begin position="349"/>
        <end position="373"/>
    </location>
</feature>
<evidence type="ECO:0000256" key="4">
    <source>
        <dbReference type="ARBA" id="ARBA00022692"/>
    </source>
</evidence>
<dbReference type="InterPro" id="IPR052187">
    <property type="entry name" value="MFSD1"/>
</dbReference>
<comment type="catalytic activity">
    <reaction evidence="15">
        <text>L-arginyl-L-alpha-amino acid(out) = L-arginyl-L-alpha-amino acid(in)</text>
        <dbReference type="Rhea" id="RHEA:79371"/>
        <dbReference type="ChEBI" id="CHEBI:84315"/>
    </reaction>
</comment>
<comment type="catalytic activity">
    <reaction evidence="20">
        <text>L-lysyl-glycine(out) = L-lysyl-glycine(in)</text>
        <dbReference type="Rhea" id="RHEA:79407"/>
        <dbReference type="ChEBI" id="CHEBI:191202"/>
    </reaction>
</comment>
<dbReference type="SUPFAM" id="SSF103473">
    <property type="entry name" value="MFS general substrate transporter"/>
    <property type="match status" value="1"/>
</dbReference>
<dbReference type="PANTHER" id="PTHR23512">
    <property type="entry name" value="MAJOR FACILITATOR SUPERFAMILY DOMAIN-CONTAINING PROTEIN 1"/>
    <property type="match status" value="1"/>
</dbReference>
<accession>A0ABP8V3U8</accession>
<comment type="catalytic activity">
    <reaction evidence="19">
        <text>L-alanyl-L-lysine(out) = L-alanyl-L-lysine(in)</text>
        <dbReference type="Rhea" id="RHEA:79415"/>
        <dbReference type="ChEBI" id="CHEBI:192470"/>
    </reaction>
</comment>
<dbReference type="InterPro" id="IPR036259">
    <property type="entry name" value="MFS_trans_sf"/>
</dbReference>
<comment type="catalytic activity">
    <reaction evidence="8">
        <text>L-lysyl-L-alanine(out) = L-lysyl-L-alanine(in)</text>
        <dbReference type="Rhea" id="RHEA:79399"/>
        <dbReference type="ChEBI" id="CHEBI:229954"/>
    </reaction>
</comment>
<dbReference type="InterPro" id="IPR011701">
    <property type="entry name" value="MFS"/>
</dbReference>
<keyword evidence="4 25" id="KW-0812">Transmembrane</keyword>
<keyword evidence="3" id="KW-0813">Transport</keyword>
<dbReference type="Pfam" id="PF07690">
    <property type="entry name" value="MFS_1"/>
    <property type="match status" value="1"/>
</dbReference>
<name>A0ABP8V3U8_9GAMM</name>
<comment type="catalytic activity">
    <reaction evidence="9">
        <text>L-histidyl-glycine(out) = L-histidyl-glycine(in)</text>
        <dbReference type="Rhea" id="RHEA:79395"/>
        <dbReference type="ChEBI" id="CHEBI:229957"/>
    </reaction>
</comment>
<feature type="domain" description="Major facilitator superfamily (MFS) profile" evidence="26">
    <location>
        <begin position="16"/>
        <end position="410"/>
    </location>
</feature>
<feature type="transmembrane region" description="Helical" evidence="25">
    <location>
        <begin position="142"/>
        <end position="162"/>
    </location>
</feature>
<dbReference type="InterPro" id="IPR020846">
    <property type="entry name" value="MFS_dom"/>
</dbReference>
<feature type="transmembrane region" description="Helical" evidence="25">
    <location>
        <begin position="12"/>
        <end position="32"/>
    </location>
</feature>
<evidence type="ECO:0000256" key="11">
    <source>
        <dbReference type="ARBA" id="ARBA00044884"/>
    </source>
</evidence>
<dbReference type="EMBL" id="BAABFL010000358">
    <property type="protein sequence ID" value="GAA4650069.1"/>
    <property type="molecule type" value="Genomic_DNA"/>
</dbReference>
<gene>
    <name evidence="27" type="ORF">GCM10023116_23520</name>
</gene>
<dbReference type="PROSITE" id="PS50850">
    <property type="entry name" value="MFS"/>
    <property type="match status" value="1"/>
</dbReference>
<evidence type="ECO:0000256" key="20">
    <source>
        <dbReference type="ARBA" id="ARBA00044924"/>
    </source>
</evidence>
<evidence type="ECO:0000256" key="22">
    <source>
        <dbReference type="ARBA" id="ARBA00045018"/>
    </source>
</evidence>
<dbReference type="RefSeq" id="WP_345196160.1">
    <property type="nucleotide sequence ID" value="NZ_BAABFL010000358.1"/>
</dbReference>
<evidence type="ECO:0000256" key="6">
    <source>
        <dbReference type="ARBA" id="ARBA00023136"/>
    </source>
</evidence>
<evidence type="ECO:0000256" key="3">
    <source>
        <dbReference type="ARBA" id="ARBA00022448"/>
    </source>
</evidence>
<feature type="transmembrane region" description="Helical" evidence="25">
    <location>
        <begin position="174"/>
        <end position="193"/>
    </location>
</feature>
<comment type="function">
    <text evidence="23">Lysosomal dipeptide uniporter that selectively exports lysine, arginine or histidine-containing dipeptides with a net positive charge from the lysosome lumen into the cytosol. Could play a role in a specific type of protein O-glycosylation indirectly regulating macrophages migration and tissue invasion. Also essential for liver homeostasis.</text>
</comment>
<proteinExistence type="inferred from homology"/>
<feature type="transmembrane region" description="Helical" evidence="25">
    <location>
        <begin position="385"/>
        <end position="405"/>
    </location>
</feature>
<evidence type="ECO:0000256" key="13">
    <source>
        <dbReference type="ARBA" id="ARBA00044893"/>
    </source>
</evidence>
<feature type="transmembrane region" description="Helical" evidence="25">
    <location>
        <begin position="110"/>
        <end position="135"/>
    </location>
</feature>
<dbReference type="PANTHER" id="PTHR23512:SF3">
    <property type="entry name" value="MAJOR FACILITATOR SUPERFAMILY DOMAIN-CONTAINING PROTEIN 1"/>
    <property type="match status" value="1"/>
</dbReference>
<evidence type="ECO:0000256" key="7">
    <source>
        <dbReference type="ARBA" id="ARBA00023228"/>
    </source>
</evidence>
<evidence type="ECO:0000256" key="19">
    <source>
        <dbReference type="ARBA" id="ARBA00044919"/>
    </source>
</evidence>
<keyword evidence="28" id="KW-1185">Reference proteome</keyword>
<evidence type="ECO:0000256" key="1">
    <source>
        <dbReference type="ARBA" id="ARBA00004155"/>
    </source>
</evidence>
<comment type="catalytic activity">
    <reaction evidence="16">
        <text>L-lysyl-L-lysine(out) = L-lysyl-L-lysine(in)</text>
        <dbReference type="Rhea" id="RHEA:79403"/>
        <dbReference type="ChEBI" id="CHEBI:229956"/>
    </reaction>
</comment>
<evidence type="ECO:0000256" key="15">
    <source>
        <dbReference type="ARBA" id="ARBA00044899"/>
    </source>
</evidence>
<comment type="catalytic activity">
    <reaction evidence="13">
        <text>L-alpha-aminoacyl-L-lysine(out) = L-alpha-aminoacyl-L-lysine(in)</text>
        <dbReference type="Rhea" id="RHEA:79383"/>
        <dbReference type="ChEBI" id="CHEBI:229966"/>
    </reaction>
</comment>
<evidence type="ECO:0000256" key="17">
    <source>
        <dbReference type="ARBA" id="ARBA00044903"/>
    </source>
</evidence>
<keyword evidence="7" id="KW-0458">Lysosome</keyword>
<comment type="catalytic activity">
    <reaction evidence="10">
        <text>L-alpha-aminoacyl-L-arginine(out) = L-alpha-aminoacyl-L-arginine(in)</text>
        <dbReference type="Rhea" id="RHEA:79367"/>
        <dbReference type="ChEBI" id="CHEBI:229968"/>
    </reaction>
</comment>
<evidence type="ECO:0000256" key="25">
    <source>
        <dbReference type="SAM" id="Phobius"/>
    </source>
</evidence>
<evidence type="ECO:0000256" key="21">
    <source>
        <dbReference type="ARBA" id="ARBA00044985"/>
    </source>
</evidence>
<evidence type="ECO:0000313" key="27">
    <source>
        <dbReference type="EMBL" id="GAA4650069.1"/>
    </source>
</evidence>
<comment type="catalytic activity">
    <reaction evidence="18">
        <text>L-histidyl-L-alpha-amino acid(out) = L-histidyl-L-alpha-amino acid(in)</text>
        <dbReference type="Rhea" id="RHEA:79379"/>
        <dbReference type="ChEBI" id="CHEBI:229964"/>
    </reaction>
</comment>
<feature type="transmembrane region" description="Helical" evidence="25">
    <location>
        <begin position="222"/>
        <end position="245"/>
    </location>
</feature>
<feature type="transmembrane region" description="Helical" evidence="25">
    <location>
        <begin position="52"/>
        <end position="73"/>
    </location>
</feature>